<keyword evidence="2" id="KW-0564">Palmitate</keyword>
<feature type="signal peptide" evidence="2">
    <location>
        <begin position="1"/>
        <end position="16"/>
    </location>
</feature>
<proteinExistence type="inferred from homology"/>
<accession>A0ABQ3C615</accession>
<gene>
    <name evidence="3" type="primary">oprN</name>
    <name evidence="3" type="ORF">GCM10008101_25410</name>
</gene>
<keyword evidence="2" id="KW-0732">Signal</keyword>
<dbReference type="SUPFAM" id="SSF56954">
    <property type="entry name" value="Outer membrane efflux proteins (OEP)"/>
    <property type="match status" value="1"/>
</dbReference>
<organism evidence="3 4">
    <name type="scientific">Cognatilysobacter xinjiangensis</name>
    <dbReference type="NCBI Taxonomy" id="546892"/>
    <lineage>
        <taxon>Bacteria</taxon>
        <taxon>Pseudomonadati</taxon>
        <taxon>Pseudomonadota</taxon>
        <taxon>Gammaproteobacteria</taxon>
        <taxon>Lysobacterales</taxon>
        <taxon>Lysobacteraceae</taxon>
        <taxon>Cognatilysobacter</taxon>
    </lineage>
</organism>
<dbReference type="NCBIfam" id="TIGR01845">
    <property type="entry name" value="outer_NodT"/>
    <property type="match status" value="1"/>
</dbReference>
<protein>
    <submittedName>
        <fullName evidence="3">RND transporter</fullName>
    </submittedName>
</protein>
<dbReference type="InterPro" id="IPR010131">
    <property type="entry name" value="MdtP/NodT-like"/>
</dbReference>
<reference evidence="4" key="1">
    <citation type="journal article" date="2019" name="Int. J. Syst. Evol. Microbiol.">
        <title>The Global Catalogue of Microorganisms (GCM) 10K type strain sequencing project: providing services to taxonomists for standard genome sequencing and annotation.</title>
        <authorList>
            <consortium name="The Broad Institute Genomics Platform"/>
            <consortium name="The Broad Institute Genome Sequencing Center for Infectious Disease"/>
            <person name="Wu L."/>
            <person name="Ma J."/>
        </authorList>
    </citation>
    <scope>NUCLEOTIDE SEQUENCE [LARGE SCALE GENOMIC DNA]</scope>
    <source>
        <strain evidence="4">KCTC 22558</strain>
    </source>
</reference>
<dbReference type="EMBL" id="BMXY01000004">
    <property type="protein sequence ID" value="GGZ70081.1"/>
    <property type="molecule type" value="Genomic_DNA"/>
</dbReference>
<sequence length="480" mass="51228">MVTRTLALALSTALLAACSVGPDYVRPDMPLPGQFVRAPDAAAAASDAPGVADTREFWRRLGDPVLDRIVDDVLASNRDLQAALANFDRANALLRGARYDLLPTITAQADASRQRFSRDEGGDGSEVRSYSAQAVASWEIDVFGRVRRGVEAQRSEAWAAAADLDALQVSLVGEAVRTYVELRGTQERLRVARENAANQQESLRIVQVRVDAGRDNDFDLVRSRSLLEATRARIPALEAVEGAAMHRLGVLTGRTPDALVATLAEVAPIPAVRATLDGETPASVVRRRPDIAAAEHRLHAATARIGIATADLFPRLTLGGLIGSQAVDAGALFESGSGTRLVALGIDWSFLDIGRVRARIRAADAGADAALSQYQQAVLLALEDTETALLRHRRTEDEAARLAQAAADSARAAELARLRYRAGAADLLEVLDADRVRLQAEDALADARTRAAASGVGVYRALAGGWPERAVRSPVLARGR</sequence>
<keyword evidence="2" id="KW-0472">Membrane</keyword>
<dbReference type="PROSITE" id="PS51257">
    <property type="entry name" value="PROKAR_LIPOPROTEIN"/>
    <property type="match status" value="1"/>
</dbReference>
<comment type="caution">
    <text evidence="3">The sequence shown here is derived from an EMBL/GenBank/DDBJ whole genome shotgun (WGS) entry which is preliminary data.</text>
</comment>
<dbReference type="PANTHER" id="PTHR30203">
    <property type="entry name" value="OUTER MEMBRANE CATION EFFLUX PROTEIN"/>
    <property type="match status" value="1"/>
</dbReference>
<keyword evidence="2" id="KW-1134">Transmembrane beta strand</keyword>
<dbReference type="Proteomes" id="UP000643403">
    <property type="component" value="Unassembled WGS sequence"/>
</dbReference>
<dbReference type="Gene3D" id="2.20.200.10">
    <property type="entry name" value="Outer membrane efflux proteins (OEP)"/>
    <property type="match status" value="1"/>
</dbReference>
<evidence type="ECO:0000256" key="2">
    <source>
        <dbReference type="RuleBase" id="RU362097"/>
    </source>
</evidence>
<dbReference type="Pfam" id="PF02321">
    <property type="entry name" value="OEP"/>
    <property type="match status" value="2"/>
</dbReference>
<evidence type="ECO:0000256" key="1">
    <source>
        <dbReference type="ARBA" id="ARBA00007613"/>
    </source>
</evidence>
<keyword evidence="2" id="KW-0449">Lipoprotein</keyword>
<comment type="similarity">
    <text evidence="1 2">Belongs to the outer membrane factor (OMF) (TC 1.B.17) family.</text>
</comment>
<feature type="chain" id="PRO_5045012997" evidence="2">
    <location>
        <begin position="17"/>
        <end position="480"/>
    </location>
</feature>
<evidence type="ECO:0000313" key="4">
    <source>
        <dbReference type="Proteomes" id="UP000643403"/>
    </source>
</evidence>
<evidence type="ECO:0000313" key="3">
    <source>
        <dbReference type="EMBL" id="GGZ70081.1"/>
    </source>
</evidence>
<comment type="subcellular location">
    <subcellularLocation>
        <location evidence="2">Cell outer membrane</location>
        <topology evidence="2">Lipid-anchor</topology>
    </subcellularLocation>
</comment>
<dbReference type="Gene3D" id="1.20.1600.10">
    <property type="entry name" value="Outer membrane efflux proteins (OEP)"/>
    <property type="match status" value="1"/>
</dbReference>
<dbReference type="InterPro" id="IPR003423">
    <property type="entry name" value="OMP_efflux"/>
</dbReference>
<dbReference type="PANTHER" id="PTHR30203:SF25">
    <property type="entry name" value="OUTER MEMBRANE PROTEIN-RELATED"/>
    <property type="match status" value="1"/>
</dbReference>
<keyword evidence="4" id="KW-1185">Reference proteome</keyword>
<keyword evidence="2" id="KW-0812">Transmembrane</keyword>
<name>A0ABQ3C615_9GAMM</name>